<reference evidence="1 2" key="1">
    <citation type="submission" date="2019-06" db="EMBL/GenBank/DDBJ databases">
        <title>Genomic insights into carbon and energy metabolism of Deferribacter autotrophicus revealed new metabolic traits in the phylum Deferribacteres.</title>
        <authorList>
            <person name="Slobodkin A.I."/>
            <person name="Slobodkina G.B."/>
            <person name="Allioux M."/>
            <person name="Alain K."/>
            <person name="Jebbar M."/>
            <person name="Shadrin V."/>
            <person name="Kublanov I.V."/>
            <person name="Toshchakov S.V."/>
            <person name="Bonch-Osmolovskaya E.A."/>
        </authorList>
    </citation>
    <scope>NUCLEOTIDE SEQUENCE [LARGE SCALE GENOMIC DNA]</scope>
    <source>
        <strain evidence="1 2">SL50</strain>
    </source>
</reference>
<dbReference type="AlphaFoldDB" id="A0A5A8F3M6"/>
<sequence length="344" mass="40243">MLTYEIIPDKLYIRSNVDRILHFTFGEVLKKTSNINCVQAEYILETDKTFWKDIKKKMINERRFHYFWFCKKYSYYERQVFPGIVFKMLIDHDNVPKIYFNEKFRKYAIARVNNIFPPGAYLSDILVKYLIENNIIPLPAAAGIYKKSSIILAGAPDTGKTITTLELLKKEDYYYMGEDIIVLDYKGIIYAVPWTNTFRHYDYGVSLIGKILGKINHLTPLIGVIGRRTSGHITDIFLDVKLESKIGLDIVLVLAINKNINGVKITPLSLEDINYKLLSLFYYEFTFYRNPLFIARDYFIGDIKLKNLLTNVQNILYNSLKGKRFYLIEADNPFKFIDCLNKVL</sequence>
<dbReference type="RefSeq" id="WP_149266606.1">
    <property type="nucleotide sequence ID" value="NZ_VFJB01000006.1"/>
</dbReference>
<organism evidence="1 2">
    <name type="scientific">Deferribacter autotrophicus</name>
    <dbReference type="NCBI Taxonomy" id="500465"/>
    <lineage>
        <taxon>Bacteria</taxon>
        <taxon>Pseudomonadati</taxon>
        <taxon>Deferribacterota</taxon>
        <taxon>Deferribacteres</taxon>
        <taxon>Deferribacterales</taxon>
        <taxon>Deferribacteraceae</taxon>
        <taxon>Deferribacter</taxon>
    </lineage>
</organism>
<dbReference type="Proteomes" id="UP000322876">
    <property type="component" value="Unassembled WGS sequence"/>
</dbReference>
<gene>
    <name evidence="1" type="ORF">FHQ18_07765</name>
</gene>
<evidence type="ECO:0000313" key="2">
    <source>
        <dbReference type="Proteomes" id="UP000322876"/>
    </source>
</evidence>
<dbReference type="EMBL" id="VFJB01000006">
    <property type="protein sequence ID" value="KAA0257633.1"/>
    <property type="molecule type" value="Genomic_DNA"/>
</dbReference>
<keyword evidence="2" id="KW-1185">Reference proteome</keyword>
<proteinExistence type="predicted"/>
<name>A0A5A8F3M6_9BACT</name>
<dbReference type="OrthoDB" id="1550607at2"/>
<accession>A0A5A8F3M6</accession>
<protein>
    <submittedName>
        <fullName evidence="1">Uncharacterized protein</fullName>
    </submittedName>
</protein>
<evidence type="ECO:0000313" key="1">
    <source>
        <dbReference type="EMBL" id="KAA0257633.1"/>
    </source>
</evidence>
<comment type="caution">
    <text evidence="1">The sequence shown here is derived from an EMBL/GenBank/DDBJ whole genome shotgun (WGS) entry which is preliminary data.</text>
</comment>